<feature type="domain" description="PAC" evidence="9">
    <location>
        <begin position="160"/>
        <end position="212"/>
    </location>
</feature>
<dbReference type="PROSITE" id="PS50110">
    <property type="entry name" value="RESPONSE_REGULATORY"/>
    <property type="match status" value="1"/>
</dbReference>
<dbReference type="GO" id="GO:0000155">
    <property type="term" value="F:phosphorelay sensor kinase activity"/>
    <property type="evidence" value="ECO:0007669"/>
    <property type="project" value="InterPro"/>
</dbReference>
<evidence type="ECO:0000259" key="7">
    <source>
        <dbReference type="PROSITE" id="PS50110"/>
    </source>
</evidence>
<dbReference type="InterPro" id="IPR000700">
    <property type="entry name" value="PAS-assoc_C"/>
</dbReference>
<name>A0AAU9F3Y3_9BACT</name>
<dbReference type="NCBIfam" id="TIGR00229">
    <property type="entry name" value="sensory_box"/>
    <property type="match status" value="1"/>
</dbReference>
<dbReference type="CDD" id="cd00082">
    <property type="entry name" value="HisKA"/>
    <property type="match status" value="1"/>
</dbReference>
<evidence type="ECO:0000256" key="4">
    <source>
        <dbReference type="PROSITE-ProRule" id="PRU00169"/>
    </source>
</evidence>
<evidence type="ECO:0000259" key="8">
    <source>
        <dbReference type="PROSITE" id="PS50112"/>
    </source>
</evidence>
<dbReference type="PANTHER" id="PTHR43065">
    <property type="entry name" value="SENSOR HISTIDINE KINASE"/>
    <property type="match status" value="1"/>
</dbReference>
<dbReference type="SUPFAM" id="SSF52172">
    <property type="entry name" value="CheY-like"/>
    <property type="match status" value="1"/>
</dbReference>
<evidence type="ECO:0000259" key="9">
    <source>
        <dbReference type="PROSITE" id="PS50113"/>
    </source>
</evidence>
<dbReference type="SMART" id="SM00448">
    <property type="entry name" value="REC"/>
    <property type="match status" value="1"/>
</dbReference>
<dbReference type="Gene3D" id="1.10.287.130">
    <property type="match status" value="1"/>
</dbReference>
<keyword evidence="11" id="KW-1185">Reference proteome</keyword>
<evidence type="ECO:0000256" key="5">
    <source>
        <dbReference type="SAM" id="Phobius"/>
    </source>
</evidence>
<feature type="domain" description="PAS" evidence="8">
    <location>
        <begin position="82"/>
        <end position="155"/>
    </location>
</feature>
<dbReference type="SMART" id="SM00387">
    <property type="entry name" value="HATPase_c"/>
    <property type="match status" value="1"/>
</dbReference>
<feature type="domain" description="Histidine kinase" evidence="6">
    <location>
        <begin position="232"/>
        <end position="455"/>
    </location>
</feature>
<dbReference type="Pfam" id="PF02518">
    <property type="entry name" value="HATPase_c"/>
    <property type="match status" value="1"/>
</dbReference>
<protein>
    <recommendedName>
        <fullName evidence="2">histidine kinase</fullName>
        <ecNumber evidence="2">2.7.13.3</ecNumber>
    </recommendedName>
</protein>
<dbReference type="SUPFAM" id="SSF47384">
    <property type="entry name" value="Homodimeric domain of signal transducing histidine kinase"/>
    <property type="match status" value="1"/>
</dbReference>
<dbReference type="SMART" id="SM00091">
    <property type="entry name" value="PAS"/>
    <property type="match status" value="1"/>
</dbReference>
<evidence type="ECO:0000256" key="1">
    <source>
        <dbReference type="ARBA" id="ARBA00000085"/>
    </source>
</evidence>
<dbReference type="InterPro" id="IPR005467">
    <property type="entry name" value="His_kinase_dom"/>
</dbReference>
<feature type="modified residue" description="4-aspartylphosphate" evidence="4">
    <location>
        <position position="525"/>
    </location>
</feature>
<dbReference type="Pfam" id="PF00072">
    <property type="entry name" value="Response_reg"/>
    <property type="match status" value="1"/>
</dbReference>
<dbReference type="Gene3D" id="3.30.450.20">
    <property type="entry name" value="PAS domain"/>
    <property type="match status" value="1"/>
</dbReference>
<evidence type="ECO:0000256" key="2">
    <source>
        <dbReference type="ARBA" id="ARBA00012438"/>
    </source>
</evidence>
<dbReference type="KEGG" id="dmp:FAK_37780"/>
<dbReference type="AlphaFoldDB" id="A0AAU9F3Y3"/>
<evidence type="ECO:0000313" key="10">
    <source>
        <dbReference type="EMBL" id="BEQ16712.1"/>
    </source>
</evidence>
<dbReference type="RefSeq" id="WP_338602937.1">
    <property type="nucleotide sequence ID" value="NZ_AP028679.1"/>
</dbReference>
<dbReference type="PROSITE" id="PS50112">
    <property type="entry name" value="PAS"/>
    <property type="match status" value="1"/>
</dbReference>
<dbReference type="EC" id="2.7.13.3" evidence="2"/>
<dbReference type="InterPro" id="IPR004358">
    <property type="entry name" value="Sig_transdc_His_kin-like_C"/>
</dbReference>
<evidence type="ECO:0000313" key="11">
    <source>
        <dbReference type="Proteomes" id="UP001366166"/>
    </source>
</evidence>
<dbReference type="PRINTS" id="PR00344">
    <property type="entry name" value="BCTRLSENSOR"/>
</dbReference>
<gene>
    <name evidence="10" type="ORF">FAK_37780</name>
</gene>
<proteinExistence type="predicted"/>
<dbReference type="Gene3D" id="3.30.565.10">
    <property type="entry name" value="Histidine kinase-like ATPase, C-terminal domain"/>
    <property type="match status" value="1"/>
</dbReference>
<dbReference type="InterPro" id="IPR003661">
    <property type="entry name" value="HisK_dim/P_dom"/>
</dbReference>
<dbReference type="InterPro" id="IPR036890">
    <property type="entry name" value="HATPase_C_sf"/>
</dbReference>
<sequence length="593" mass="63766">MRTSHKIIALAVGLGLFIWFADGLTDYIWFYKGSLLGLLLTEVPAHELYIRLLILVCFVGFGVVAGGIVERLQKARTQLSASRQWLSTTLTSIGDAVIVTDRQGRVSFLNPTAEGLTGWRASEARGRPLHEVFNIINEYTLRPVASPVDKVLAEGIVVGLANHTLLVSKDGRRAPIEDSGAPIKTAEGKVDGVVLVFRDVSGRRKAEEERARLDDQLKQSQKLESLGTLAGGLAHEFNNILTVMMGYGEAALGQARNGVVDIADLEQVLAAGRKGHSLVSGIMTYSRRQEARVGPLDLNRTVRDAAELLGHALPKAVTVQLDLAPGLGKMLGDAVQLEHVLINLATNARDAMPQGGLLTVSTSAHASMDDCGVDQAQLSSGPYLRLRVRDQGQGMDEATQERVFEPFFTTKEAGRGTGLGLSTVYGIVNSLGGRIVCQSEPGQGTCFDLYFPVCQNEGQAPAPASSAELPDERERVLVVDDEPAILNLGHRLLTEAGYRVEVAAGGEEALARFRANGGFDLVVLDISMPGMDGRTCLKRLRELSPEVKVVLASGYAPQELMEEMSTLGLQGFAAKPFLRGELLKAVRAALEQA</sequence>
<organism evidence="10 11">
    <name type="scientific">Desulfoferula mesophila</name>
    <dbReference type="NCBI Taxonomy" id="3058419"/>
    <lineage>
        <taxon>Bacteria</taxon>
        <taxon>Pseudomonadati</taxon>
        <taxon>Thermodesulfobacteriota</taxon>
        <taxon>Desulfarculia</taxon>
        <taxon>Desulfarculales</taxon>
        <taxon>Desulfarculaceae</taxon>
        <taxon>Desulfoferula</taxon>
    </lineage>
</organism>
<dbReference type="InterPro" id="IPR013656">
    <property type="entry name" value="PAS_4"/>
</dbReference>
<evidence type="ECO:0000259" key="6">
    <source>
        <dbReference type="PROSITE" id="PS50109"/>
    </source>
</evidence>
<dbReference type="Gene3D" id="3.40.50.2300">
    <property type="match status" value="1"/>
</dbReference>
<reference evidence="11" key="1">
    <citation type="journal article" date="2023" name="Arch. Microbiol.">
        <title>Desulfoferula mesophilus gen. nov. sp. nov., a mesophilic sulfate-reducing bacterium isolated from a brackish lake sediment.</title>
        <authorList>
            <person name="Watanabe T."/>
            <person name="Yabe T."/>
            <person name="Tsuji J.M."/>
            <person name="Fukui M."/>
        </authorList>
    </citation>
    <scope>NUCLEOTIDE SEQUENCE [LARGE SCALE GENOMIC DNA]</scope>
    <source>
        <strain evidence="11">12FAK</strain>
    </source>
</reference>
<dbReference type="InterPro" id="IPR003594">
    <property type="entry name" value="HATPase_dom"/>
</dbReference>
<dbReference type="InterPro" id="IPR011006">
    <property type="entry name" value="CheY-like_superfamily"/>
</dbReference>
<evidence type="ECO:0000256" key="3">
    <source>
        <dbReference type="ARBA" id="ARBA00022553"/>
    </source>
</evidence>
<feature type="transmembrane region" description="Helical" evidence="5">
    <location>
        <begin position="7"/>
        <end position="29"/>
    </location>
</feature>
<comment type="catalytic activity">
    <reaction evidence="1">
        <text>ATP + protein L-histidine = ADP + protein N-phospho-L-histidine.</text>
        <dbReference type="EC" id="2.7.13.3"/>
    </reaction>
</comment>
<dbReference type="PANTHER" id="PTHR43065:SF42">
    <property type="entry name" value="TWO-COMPONENT SENSOR PPRA"/>
    <property type="match status" value="1"/>
</dbReference>
<keyword evidence="3 4" id="KW-0597">Phosphoprotein</keyword>
<dbReference type="EMBL" id="AP028679">
    <property type="protein sequence ID" value="BEQ16712.1"/>
    <property type="molecule type" value="Genomic_DNA"/>
</dbReference>
<dbReference type="InterPro" id="IPR035965">
    <property type="entry name" value="PAS-like_dom_sf"/>
</dbReference>
<dbReference type="SUPFAM" id="SSF55874">
    <property type="entry name" value="ATPase domain of HSP90 chaperone/DNA topoisomerase II/histidine kinase"/>
    <property type="match status" value="1"/>
</dbReference>
<dbReference type="PROSITE" id="PS50113">
    <property type="entry name" value="PAC"/>
    <property type="match status" value="1"/>
</dbReference>
<feature type="domain" description="Response regulatory" evidence="7">
    <location>
        <begin position="475"/>
        <end position="590"/>
    </location>
</feature>
<dbReference type="Proteomes" id="UP001366166">
    <property type="component" value="Chromosome"/>
</dbReference>
<dbReference type="SMART" id="SM00388">
    <property type="entry name" value="HisKA"/>
    <property type="match status" value="1"/>
</dbReference>
<keyword evidence="5" id="KW-1133">Transmembrane helix</keyword>
<dbReference type="InterPro" id="IPR036097">
    <property type="entry name" value="HisK_dim/P_sf"/>
</dbReference>
<dbReference type="PROSITE" id="PS50109">
    <property type="entry name" value="HIS_KIN"/>
    <property type="match status" value="1"/>
</dbReference>
<dbReference type="InterPro" id="IPR000014">
    <property type="entry name" value="PAS"/>
</dbReference>
<dbReference type="Pfam" id="PF08448">
    <property type="entry name" value="PAS_4"/>
    <property type="match status" value="1"/>
</dbReference>
<accession>A0AAU9F3Y3</accession>
<keyword evidence="5" id="KW-0472">Membrane</keyword>
<keyword evidence="5" id="KW-0812">Transmembrane</keyword>
<dbReference type="CDD" id="cd00130">
    <property type="entry name" value="PAS"/>
    <property type="match status" value="1"/>
</dbReference>
<dbReference type="SUPFAM" id="SSF55785">
    <property type="entry name" value="PYP-like sensor domain (PAS domain)"/>
    <property type="match status" value="1"/>
</dbReference>
<feature type="transmembrane region" description="Helical" evidence="5">
    <location>
        <begin position="49"/>
        <end position="69"/>
    </location>
</feature>
<dbReference type="InterPro" id="IPR001789">
    <property type="entry name" value="Sig_transdc_resp-reg_receiver"/>
</dbReference>